<feature type="compositionally biased region" description="Low complexity" evidence="1">
    <location>
        <begin position="186"/>
        <end position="198"/>
    </location>
</feature>
<accession>A0A3A8JLQ2</accession>
<keyword evidence="4" id="KW-1185">Reference proteome</keyword>
<feature type="transmembrane region" description="Helical" evidence="2">
    <location>
        <begin position="121"/>
        <end position="141"/>
    </location>
</feature>
<dbReference type="RefSeq" id="WP_120540265.1">
    <property type="nucleotide sequence ID" value="NZ_RAVZ01000044.1"/>
</dbReference>
<feature type="compositionally biased region" description="Basic and acidic residues" evidence="1">
    <location>
        <begin position="175"/>
        <end position="184"/>
    </location>
</feature>
<protein>
    <submittedName>
        <fullName evidence="3">Uncharacterized protein</fullName>
    </submittedName>
</protein>
<feature type="transmembrane region" description="Helical" evidence="2">
    <location>
        <begin position="20"/>
        <end position="42"/>
    </location>
</feature>
<keyword evidence="2" id="KW-0812">Transmembrane</keyword>
<feature type="transmembrane region" description="Helical" evidence="2">
    <location>
        <begin position="54"/>
        <end position="78"/>
    </location>
</feature>
<proteinExistence type="predicted"/>
<keyword evidence="2" id="KW-0472">Membrane</keyword>
<keyword evidence="2" id="KW-1133">Transmembrane helix</keyword>
<name>A0A3A8JLQ2_9BACT</name>
<organism evidence="3 4">
    <name type="scientific">Corallococcus terminator</name>
    <dbReference type="NCBI Taxonomy" id="2316733"/>
    <lineage>
        <taxon>Bacteria</taxon>
        <taxon>Pseudomonadati</taxon>
        <taxon>Myxococcota</taxon>
        <taxon>Myxococcia</taxon>
        <taxon>Myxococcales</taxon>
        <taxon>Cystobacterineae</taxon>
        <taxon>Myxococcaceae</taxon>
        <taxon>Corallococcus</taxon>
    </lineage>
</organism>
<comment type="caution">
    <text evidence="3">The sequence shown here is derived from an EMBL/GenBank/DDBJ whole genome shotgun (WGS) entry which is preliminary data.</text>
</comment>
<evidence type="ECO:0000256" key="1">
    <source>
        <dbReference type="SAM" id="MobiDB-lite"/>
    </source>
</evidence>
<gene>
    <name evidence="3" type="ORF">D7V88_09315</name>
</gene>
<dbReference type="OrthoDB" id="5525244at2"/>
<sequence length="221" mass="23002">MSSKPGVLEPLRVRIRRFQFIVGLGFLSLVLGAMLSVSLMIRLKEVVGALPFDFLRLVATVLLQDLWVLAVLPALCYVGSRIVPLRPWSTALGAAATGGFFVVALSLVSDGGEILTEGWGLASALRLMSFVGGALLSAQAIRVGRTAAERGSSVAQVKAEARQSEYDEFLKAAEADGARMEQRDQAAAAAAAPAAAAPSTSPVTPEGQDSPQGEAPKTPAA</sequence>
<dbReference type="EMBL" id="RAVZ01000044">
    <property type="protein sequence ID" value="RKG91451.1"/>
    <property type="molecule type" value="Genomic_DNA"/>
</dbReference>
<dbReference type="Proteomes" id="UP000268094">
    <property type="component" value="Unassembled WGS sequence"/>
</dbReference>
<reference evidence="4" key="1">
    <citation type="submission" date="2018-09" db="EMBL/GenBank/DDBJ databases">
        <authorList>
            <person name="Livingstone P.G."/>
            <person name="Whitworth D.E."/>
        </authorList>
    </citation>
    <scope>NUCLEOTIDE SEQUENCE [LARGE SCALE GENOMIC DNA]</scope>
    <source>
        <strain evidence="4">CA054A</strain>
    </source>
</reference>
<feature type="region of interest" description="Disordered" evidence="1">
    <location>
        <begin position="175"/>
        <end position="221"/>
    </location>
</feature>
<dbReference type="AlphaFoldDB" id="A0A3A8JLQ2"/>
<evidence type="ECO:0000313" key="4">
    <source>
        <dbReference type="Proteomes" id="UP000268094"/>
    </source>
</evidence>
<evidence type="ECO:0000256" key="2">
    <source>
        <dbReference type="SAM" id="Phobius"/>
    </source>
</evidence>
<evidence type="ECO:0000313" key="3">
    <source>
        <dbReference type="EMBL" id="RKG91451.1"/>
    </source>
</evidence>
<feature type="transmembrane region" description="Helical" evidence="2">
    <location>
        <begin position="90"/>
        <end position="109"/>
    </location>
</feature>
<feature type="compositionally biased region" description="Polar residues" evidence="1">
    <location>
        <begin position="199"/>
        <end position="211"/>
    </location>
</feature>